<feature type="domain" description="DUF397" evidence="1">
    <location>
        <begin position="9"/>
        <end position="59"/>
    </location>
</feature>
<sequence length="61" mass="6397">MATRFACSRWIKSSYSDGNGQCVEVGFGGRRVGARDSKNTGPELAFPGASWAAFLVAVKAG</sequence>
<protein>
    <recommendedName>
        <fullName evidence="1">DUF397 domain-containing protein</fullName>
    </recommendedName>
</protein>
<evidence type="ECO:0000313" key="3">
    <source>
        <dbReference type="Proteomes" id="UP000639606"/>
    </source>
</evidence>
<dbReference type="Pfam" id="PF04149">
    <property type="entry name" value="DUF397"/>
    <property type="match status" value="1"/>
</dbReference>
<dbReference type="InterPro" id="IPR007278">
    <property type="entry name" value="DUF397"/>
</dbReference>
<reference evidence="2" key="2">
    <citation type="submission" date="2020-09" db="EMBL/GenBank/DDBJ databases">
        <authorList>
            <person name="Sun Q."/>
            <person name="Ohkuma M."/>
        </authorList>
    </citation>
    <scope>NUCLEOTIDE SEQUENCE</scope>
    <source>
        <strain evidence="2">JCM 3313</strain>
    </source>
</reference>
<gene>
    <name evidence="2" type="ORF">GCM10010185_38290</name>
</gene>
<organism evidence="2 3">
    <name type="scientific">Saccharothrix coeruleofusca</name>
    <dbReference type="NCBI Taxonomy" id="33919"/>
    <lineage>
        <taxon>Bacteria</taxon>
        <taxon>Bacillati</taxon>
        <taxon>Actinomycetota</taxon>
        <taxon>Actinomycetes</taxon>
        <taxon>Pseudonocardiales</taxon>
        <taxon>Pseudonocardiaceae</taxon>
        <taxon>Saccharothrix</taxon>
    </lineage>
</organism>
<dbReference type="EMBL" id="BMRG01000007">
    <property type="protein sequence ID" value="GGP62253.1"/>
    <property type="molecule type" value="Genomic_DNA"/>
</dbReference>
<keyword evidence="3" id="KW-1185">Reference proteome</keyword>
<proteinExistence type="predicted"/>
<dbReference type="RefSeq" id="WP_189224643.1">
    <property type="nucleotide sequence ID" value="NZ_BMRG01000007.1"/>
</dbReference>
<accession>A0A918AQC7</accession>
<dbReference type="AlphaFoldDB" id="A0A918AQC7"/>
<evidence type="ECO:0000259" key="1">
    <source>
        <dbReference type="Pfam" id="PF04149"/>
    </source>
</evidence>
<name>A0A918AQC7_9PSEU</name>
<comment type="caution">
    <text evidence="2">The sequence shown here is derived from an EMBL/GenBank/DDBJ whole genome shotgun (WGS) entry which is preliminary data.</text>
</comment>
<dbReference type="Proteomes" id="UP000639606">
    <property type="component" value="Unassembled WGS sequence"/>
</dbReference>
<evidence type="ECO:0000313" key="2">
    <source>
        <dbReference type="EMBL" id="GGP62253.1"/>
    </source>
</evidence>
<reference evidence="2" key="1">
    <citation type="journal article" date="2014" name="Int. J. Syst. Evol. Microbiol.">
        <title>Complete genome sequence of Corynebacterium casei LMG S-19264T (=DSM 44701T), isolated from a smear-ripened cheese.</title>
        <authorList>
            <consortium name="US DOE Joint Genome Institute (JGI-PGF)"/>
            <person name="Walter F."/>
            <person name="Albersmeier A."/>
            <person name="Kalinowski J."/>
            <person name="Ruckert C."/>
        </authorList>
    </citation>
    <scope>NUCLEOTIDE SEQUENCE</scope>
    <source>
        <strain evidence="2">JCM 3313</strain>
    </source>
</reference>